<keyword evidence="3" id="KW-1185">Reference proteome</keyword>
<evidence type="ECO:0008006" key="4">
    <source>
        <dbReference type="Google" id="ProtNLM"/>
    </source>
</evidence>
<feature type="coiled-coil region" evidence="1">
    <location>
        <begin position="16"/>
        <end position="46"/>
    </location>
</feature>
<evidence type="ECO:0000313" key="3">
    <source>
        <dbReference type="Proteomes" id="UP000184423"/>
    </source>
</evidence>
<evidence type="ECO:0000313" key="2">
    <source>
        <dbReference type="EMBL" id="SHF42084.1"/>
    </source>
</evidence>
<dbReference type="EMBL" id="FQVG01000073">
    <property type="protein sequence ID" value="SHF42084.1"/>
    <property type="molecule type" value="Genomic_DNA"/>
</dbReference>
<name>A0A1M5BHL9_9CLOT</name>
<dbReference type="AlphaFoldDB" id="A0A1M5BHL9"/>
<proteinExistence type="predicted"/>
<accession>A0A1M5BHL9</accession>
<dbReference type="RefSeq" id="WP_073250090.1">
    <property type="nucleotide sequence ID" value="NZ_FQVG01000073.1"/>
</dbReference>
<sequence>MDKGNIKNEDNFLKIIREAKKARMAYEAKMAALRDEKTRLIEAKEEGRMEGRNEGIEIGIQKGKRLTAEKMLRKGLDVETVAELTDLSIKEVEEIKRDMLH</sequence>
<dbReference type="Proteomes" id="UP000184423">
    <property type="component" value="Unassembled WGS sequence"/>
</dbReference>
<dbReference type="NCBIfam" id="TIGR01784">
    <property type="entry name" value="T_den_put_tspse"/>
    <property type="match status" value="1"/>
</dbReference>
<evidence type="ECO:0000256" key="1">
    <source>
        <dbReference type="SAM" id="Coils"/>
    </source>
</evidence>
<organism evidence="2 3">
    <name type="scientific">Caloramator proteoclasticus DSM 10124</name>
    <dbReference type="NCBI Taxonomy" id="1121262"/>
    <lineage>
        <taxon>Bacteria</taxon>
        <taxon>Bacillati</taxon>
        <taxon>Bacillota</taxon>
        <taxon>Clostridia</taxon>
        <taxon>Eubacteriales</taxon>
        <taxon>Clostridiaceae</taxon>
        <taxon>Caloramator</taxon>
    </lineage>
</organism>
<dbReference type="InterPro" id="IPR010106">
    <property type="entry name" value="RpnA"/>
</dbReference>
<gene>
    <name evidence="2" type="ORF">SAMN02746091_02486</name>
</gene>
<protein>
    <recommendedName>
        <fullName evidence="4">Transposase/invertase (TIGR01784 family)</fullName>
    </recommendedName>
</protein>
<reference evidence="3" key="1">
    <citation type="submission" date="2016-11" db="EMBL/GenBank/DDBJ databases">
        <authorList>
            <person name="Varghese N."/>
            <person name="Submissions S."/>
        </authorList>
    </citation>
    <scope>NUCLEOTIDE SEQUENCE [LARGE SCALE GENOMIC DNA]</scope>
    <source>
        <strain evidence="3">DSM 10124</strain>
    </source>
</reference>
<keyword evidence="1" id="KW-0175">Coiled coil</keyword>